<reference evidence="2" key="1">
    <citation type="journal article" date="2022" name="Mol. Ecol. Resour.">
        <title>The genomes of chicory, endive, great burdock and yacon provide insights into Asteraceae palaeo-polyploidization history and plant inulin production.</title>
        <authorList>
            <person name="Fan W."/>
            <person name="Wang S."/>
            <person name="Wang H."/>
            <person name="Wang A."/>
            <person name="Jiang F."/>
            <person name="Liu H."/>
            <person name="Zhao H."/>
            <person name="Xu D."/>
            <person name="Zhang Y."/>
        </authorList>
    </citation>
    <scope>NUCLEOTIDE SEQUENCE [LARGE SCALE GENOMIC DNA]</scope>
    <source>
        <strain evidence="2">cv. Yunnan</strain>
    </source>
</reference>
<proteinExistence type="predicted"/>
<name>A0ACB9FQM0_9ASTR</name>
<gene>
    <name evidence="1" type="ORF">L1987_48179</name>
</gene>
<keyword evidence="2" id="KW-1185">Reference proteome</keyword>
<evidence type="ECO:0000313" key="1">
    <source>
        <dbReference type="EMBL" id="KAI3773649.1"/>
    </source>
</evidence>
<protein>
    <submittedName>
        <fullName evidence="1">Uncharacterized protein</fullName>
    </submittedName>
</protein>
<dbReference type="EMBL" id="CM042033">
    <property type="protein sequence ID" value="KAI3773649.1"/>
    <property type="molecule type" value="Genomic_DNA"/>
</dbReference>
<reference evidence="1 2" key="2">
    <citation type="journal article" date="2022" name="Mol. Ecol. Resour.">
        <title>The genomes of chicory, endive, great burdock and yacon provide insights into Asteraceae paleo-polyploidization history and plant inulin production.</title>
        <authorList>
            <person name="Fan W."/>
            <person name="Wang S."/>
            <person name="Wang H."/>
            <person name="Wang A."/>
            <person name="Jiang F."/>
            <person name="Liu H."/>
            <person name="Zhao H."/>
            <person name="Xu D."/>
            <person name="Zhang Y."/>
        </authorList>
    </citation>
    <scope>NUCLEOTIDE SEQUENCE [LARGE SCALE GENOMIC DNA]</scope>
    <source>
        <strain evidence="2">cv. Yunnan</strain>
        <tissue evidence="1">Leaves</tissue>
    </source>
</reference>
<evidence type="ECO:0000313" key="2">
    <source>
        <dbReference type="Proteomes" id="UP001056120"/>
    </source>
</evidence>
<organism evidence="1 2">
    <name type="scientific">Smallanthus sonchifolius</name>
    <dbReference type="NCBI Taxonomy" id="185202"/>
    <lineage>
        <taxon>Eukaryota</taxon>
        <taxon>Viridiplantae</taxon>
        <taxon>Streptophyta</taxon>
        <taxon>Embryophyta</taxon>
        <taxon>Tracheophyta</taxon>
        <taxon>Spermatophyta</taxon>
        <taxon>Magnoliopsida</taxon>
        <taxon>eudicotyledons</taxon>
        <taxon>Gunneridae</taxon>
        <taxon>Pentapetalae</taxon>
        <taxon>asterids</taxon>
        <taxon>campanulids</taxon>
        <taxon>Asterales</taxon>
        <taxon>Asteraceae</taxon>
        <taxon>Asteroideae</taxon>
        <taxon>Heliantheae alliance</taxon>
        <taxon>Millerieae</taxon>
        <taxon>Smallanthus</taxon>
    </lineage>
</organism>
<sequence length="336" mass="38522">MGFARLLRFKMDGILAKLAHYVVDKFNPEEMEIRVPCGSIKIDSEVIHQLLGLLKGGVSFSSLVELDIMDEGVSRWKNRYPGRFISPTKMVDNIEASDDVDSFEFQIDFLMCFVTVMVDCHYQGFLREWILDYIMEQTNFKDLDWCGFVVEKMKECKYNSKICNVNSTFAGPLAILTVDPKVNPLMFWNISNLKERQKLEIKGGGFGIGPFKGLSSSTNTEGKLYLEYPEDEDILSLKSKYETMPEDKPLWHTITKEKIIIAKDQISNVLKGVNLKKGESSSNEQREEEDQDTEIVAREADVEKEIEGNRQIRESEENVEIEKTDMMESNICGSRN</sequence>
<comment type="caution">
    <text evidence="1">The sequence shown here is derived from an EMBL/GenBank/DDBJ whole genome shotgun (WGS) entry which is preliminary data.</text>
</comment>
<accession>A0ACB9FQM0</accession>
<dbReference type="Proteomes" id="UP001056120">
    <property type="component" value="Linkage Group LG16"/>
</dbReference>